<accession>A0ABP0N1K1</accession>
<keyword evidence="1" id="KW-0479">Metal-binding</keyword>
<dbReference type="InterPro" id="IPR011990">
    <property type="entry name" value="TPR-like_helical_dom_sf"/>
</dbReference>
<dbReference type="Proteomes" id="UP001642484">
    <property type="component" value="Unassembled WGS sequence"/>
</dbReference>
<evidence type="ECO:0000256" key="2">
    <source>
        <dbReference type="PROSITE-ProRule" id="PRU00708"/>
    </source>
</evidence>
<name>A0ABP0N1K1_9DINO</name>
<evidence type="ECO:0000256" key="3">
    <source>
        <dbReference type="SAM" id="MobiDB-lite"/>
    </source>
</evidence>
<feature type="region of interest" description="Disordered" evidence="3">
    <location>
        <begin position="577"/>
        <end position="600"/>
    </location>
</feature>
<proteinExistence type="predicted"/>
<dbReference type="CDD" id="cd19757">
    <property type="entry name" value="Bbox1"/>
    <property type="match status" value="1"/>
</dbReference>
<keyword evidence="4" id="KW-1133">Transmembrane helix</keyword>
<keyword evidence="1" id="KW-0863">Zinc-finger</keyword>
<keyword evidence="1" id="KW-0862">Zinc</keyword>
<evidence type="ECO:0000256" key="4">
    <source>
        <dbReference type="SAM" id="Phobius"/>
    </source>
</evidence>
<feature type="transmembrane region" description="Helical" evidence="4">
    <location>
        <begin position="225"/>
        <end position="243"/>
    </location>
</feature>
<reference evidence="7 8" key="1">
    <citation type="submission" date="2024-02" db="EMBL/GenBank/DDBJ databases">
        <authorList>
            <person name="Chen Y."/>
            <person name="Shah S."/>
            <person name="Dougan E. K."/>
            <person name="Thang M."/>
            <person name="Chan C."/>
        </authorList>
    </citation>
    <scope>NUCLEOTIDE SEQUENCE [LARGE SCALE GENOMIC DNA]</scope>
</reference>
<dbReference type="EMBL" id="CAXAMN010021001">
    <property type="protein sequence ID" value="CAK9056917.1"/>
    <property type="molecule type" value="Genomic_DNA"/>
</dbReference>
<feature type="transmembrane region" description="Helical" evidence="4">
    <location>
        <begin position="527"/>
        <end position="549"/>
    </location>
</feature>
<keyword evidence="4" id="KW-0812">Transmembrane</keyword>
<dbReference type="Gene3D" id="1.25.40.10">
    <property type="entry name" value="Tetratricopeptide repeat domain"/>
    <property type="match status" value="1"/>
</dbReference>
<evidence type="ECO:0000256" key="1">
    <source>
        <dbReference type="PROSITE-ProRule" id="PRU00024"/>
    </source>
</evidence>
<organism evidence="7 8">
    <name type="scientific">Durusdinium trenchii</name>
    <dbReference type="NCBI Taxonomy" id="1381693"/>
    <lineage>
        <taxon>Eukaryota</taxon>
        <taxon>Sar</taxon>
        <taxon>Alveolata</taxon>
        <taxon>Dinophyceae</taxon>
        <taxon>Suessiales</taxon>
        <taxon>Symbiodiniaceae</taxon>
        <taxon>Durusdinium</taxon>
    </lineage>
</organism>
<feature type="domain" description="B box-type" evidence="6">
    <location>
        <begin position="380"/>
        <end position="421"/>
    </location>
</feature>
<evidence type="ECO:0000313" key="8">
    <source>
        <dbReference type="Proteomes" id="UP001642484"/>
    </source>
</evidence>
<keyword evidence="4" id="KW-0472">Membrane</keyword>
<gene>
    <name evidence="7" type="ORF">CCMP2556_LOCUS28137</name>
</gene>
<dbReference type="InterPro" id="IPR002885">
    <property type="entry name" value="PPR_rpt"/>
</dbReference>
<evidence type="ECO:0000259" key="6">
    <source>
        <dbReference type="PROSITE" id="PS50119"/>
    </source>
</evidence>
<evidence type="ECO:0000313" key="7">
    <source>
        <dbReference type="EMBL" id="CAK9056917.1"/>
    </source>
</evidence>
<feature type="repeat" description="PPR" evidence="2">
    <location>
        <begin position="48"/>
        <end position="82"/>
    </location>
</feature>
<protein>
    <recommendedName>
        <fullName evidence="6">B box-type domain-containing protein</fullName>
    </recommendedName>
</protein>
<feature type="signal peptide" evidence="5">
    <location>
        <begin position="1"/>
        <end position="47"/>
    </location>
</feature>
<dbReference type="PROSITE" id="PS50119">
    <property type="entry name" value="ZF_BBOX"/>
    <property type="match status" value="1"/>
</dbReference>
<dbReference type="InterPro" id="IPR000315">
    <property type="entry name" value="Znf_B-box"/>
</dbReference>
<sequence length="754" mass="83362">MGSKGLPRSRILLNLALSSCEKGAASGYECWRMVLTLLSLLISSALPNDVTYNATLSACEKSKQWRASAELLEQMAFSGIRIDVISMDAAVTSCDLSVPLWRRALSYLRRFGHDARLQPSSITLNAALSVCRQRWPVVLALLDDVGRQVPKDSCTLPLLLGACESHVTWRASLEFLTEPEDRGRQTLSGEDTRGSHVDLAAHALGTSTAEDTTDRRPELPMGDHILGWALLVFLLWIVCWTGMSEGRGSHPHASAPSSLCQDGDPLLRLGAGQAEAELTSPLRQEPRLLSGGGLVDLEGNQLHPGSIRSFPEELTEKGETKARYVFRPLDHFLFTKDRYTSRFSALSPLAAYFSAARTALNGHAWYPYPVCPAWTVGPYCSKCPGNAAFWCVECNARFCPACAARFHHPGLYTEHHSLEPIKKEKQPRLAALLMSNFLASQQYAMIPIQPWEVHSFRSSTDMCPVMSTARVLATRVDSKLFYYYKADLAKYCNMEDSFYKFFLDGWVRGVVTASDDTLLVLTSAGPAYIMTTVLSIFLVPVVAACYGALMGVAHAIDSHLPQSQGLADAEEWLQRRKGSDGGGEVSEQTTPPPQCCMASGSEPPSDFYDKMKYNKNRRCPFDLAYLLRVLCSFLGFGKTIEEHQTWFSTPVAGMLFSDAFSVSLLRNLNAATSAILALLPFADGVSNAIIFLFLSVLAVIVGFLIFLYLITEQQREYYSKWTDESVQQKTVGCCARESCKCESIQFFTEKAVQE</sequence>
<comment type="caution">
    <text evidence="7">The sequence shown here is derived from an EMBL/GenBank/DDBJ whole genome shotgun (WGS) entry which is preliminary data.</text>
</comment>
<dbReference type="PROSITE" id="PS51375">
    <property type="entry name" value="PPR"/>
    <property type="match status" value="1"/>
</dbReference>
<keyword evidence="5" id="KW-0732">Signal</keyword>
<keyword evidence="8" id="KW-1185">Reference proteome</keyword>
<feature type="chain" id="PRO_5045076509" description="B box-type domain-containing protein" evidence="5">
    <location>
        <begin position="48"/>
        <end position="754"/>
    </location>
</feature>
<evidence type="ECO:0000256" key="5">
    <source>
        <dbReference type="SAM" id="SignalP"/>
    </source>
</evidence>
<feature type="transmembrane region" description="Helical" evidence="4">
    <location>
        <begin position="688"/>
        <end position="710"/>
    </location>
</feature>